<keyword evidence="1" id="KW-0808">Transferase</keyword>
<feature type="non-terminal residue" evidence="1">
    <location>
        <position position="79"/>
    </location>
</feature>
<organism evidence="1 2">
    <name type="scientific">Trifolium pratense</name>
    <name type="common">Red clover</name>
    <dbReference type="NCBI Taxonomy" id="57577"/>
    <lineage>
        <taxon>Eukaryota</taxon>
        <taxon>Viridiplantae</taxon>
        <taxon>Streptophyta</taxon>
        <taxon>Embryophyta</taxon>
        <taxon>Tracheophyta</taxon>
        <taxon>Spermatophyta</taxon>
        <taxon>Magnoliopsida</taxon>
        <taxon>eudicotyledons</taxon>
        <taxon>Gunneridae</taxon>
        <taxon>Pentapetalae</taxon>
        <taxon>rosids</taxon>
        <taxon>fabids</taxon>
        <taxon>Fabales</taxon>
        <taxon>Fabaceae</taxon>
        <taxon>Papilionoideae</taxon>
        <taxon>50 kb inversion clade</taxon>
        <taxon>NPAAA clade</taxon>
        <taxon>Hologalegina</taxon>
        <taxon>IRL clade</taxon>
        <taxon>Trifolieae</taxon>
        <taxon>Trifolium</taxon>
    </lineage>
</organism>
<gene>
    <name evidence="1" type="ORF">L195_g041205</name>
</gene>
<protein>
    <submittedName>
        <fullName evidence="1">O-acyltransferase WSD1-like protein</fullName>
    </submittedName>
</protein>
<comment type="caution">
    <text evidence="1">The sequence shown here is derived from an EMBL/GenBank/DDBJ whole genome shotgun (WGS) entry which is preliminary data.</text>
</comment>
<reference evidence="1 2" key="1">
    <citation type="journal article" date="2014" name="Am. J. Bot.">
        <title>Genome assembly and annotation for red clover (Trifolium pratense; Fabaceae).</title>
        <authorList>
            <person name="Istvanek J."/>
            <person name="Jaros M."/>
            <person name="Krenek A."/>
            <person name="Repkova J."/>
        </authorList>
    </citation>
    <scope>NUCLEOTIDE SEQUENCE [LARGE SCALE GENOMIC DNA]</scope>
    <source>
        <strain evidence="2">cv. Tatra</strain>
        <tissue evidence="1">Young leaves</tissue>
    </source>
</reference>
<sequence length="79" mass="8620">MGALLSCLHRADDSSLPLSFPNRKSSQLLTPKKAKSSIIEDDKTPIWNGEEGSEFLPCALTNLSFSLDEIKTIKSKLGV</sequence>
<evidence type="ECO:0000313" key="1">
    <source>
        <dbReference type="EMBL" id="PNX85139.1"/>
    </source>
</evidence>
<keyword evidence="1" id="KW-0012">Acyltransferase</keyword>
<dbReference type="STRING" id="57577.A0A2K3M2Y6"/>
<dbReference type="EMBL" id="ASHM01048066">
    <property type="protein sequence ID" value="PNX85139.1"/>
    <property type="molecule type" value="Genomic_DNA"/>
</dbReference>
<dbReference type="Proteomes" id="UP000236291">
    <property type="component" value="Unassembled WGS sequence"/>
</dbReference>
<name>A0A2K3M2Y6_TRIPR</name>
<dbReference type="AlphaFoldDB" id="A0A2K3M2Y6"/>
<dbReference type="ExpressionAtlas" id="A0A2K3M2Y6">
    <property type="expression patterns" value="baseline"/>
</dbReference>
<dbReference type="GO" id="GO:0016746">
    <property type="term" value="F:acyltransferase activity"/>
    <property type="evidence" value="ECO:0007669"/>
    <property type="project" value="UniProtKB-KW"/>
</dbReference>
<evidence type="ECO:0000313" key="2">
    <source>
        <dbReference type="Proteomes" id="UP000236291"/>
    </source>
</evidence>
<accession>A0A2K3M2Y6</accession>
<proteinExistence type="predicted"/>
<reference evidence="1 2" key="2">
    <citation type="journal article" date="2017" name="Front. Plant Sci.">
        <title>Gene Classification and Mining of Molecular Markers Useful in Red Clover (Trifolium pratense) Breeding.</title>
        <authorList>
            <person name="Istvanek J."/>
            <person name="Dluhosova J."/>
            <person name="Dluhos P."/>
            <person name="Patkova L."/>
            <person name="Nedelnik J."/>
            <person name="Repkova J."/>
        </authorList>
    </citation>
    <scope>NUCLEOTIDE SEQUENCE [LARGE SCALE GENOMIC DNA]</scope>
    <source>
        <strain evidence="2">cv. Tatra</strain>
        <tissue evidence="1">Young leaves</tissue>
    </source>
</reference>